<evidence type="ECO:0000256" key="1">
    <source>
        <dbReference type="SAM" id="MobiDB-lite"/>
    </source>
</evidence>
<comment type="caution">
    <text evidence="2">The sequence shown here is derived from an EMBL/GenBank/DDBJ whole genome shotgun (WGS) entry which is preliminary data.</text>
</comment>
<organism evidence="2 3">
    <name type="scientific">Portunus trituberculatus</name>
    <name type="common">Swimming crab</name>
    <name type="synonym">Neptunus trituberculatus</name>
    <dbReference type="NCBI Taxonomy" id="210409"/>
    <lineage>
        <taxon>Eukaryota</taxon>
        <taxon>Metazoa</taxon>
        <taxon>Ecdysozoa</taxon>
        <taxon>Arthropoda</taxon>
        <taxon>Crustacea</taxon>
        <taxon>Multicrustacea</taxon>
        <taxon>Malacostraca</taxon>
        <taxon>Eumalacostraca</taxon>
        <taxon>Eucarida</taxon>
        <taxon>Decapoda</taxon>
        <taxon>Pleocyemata</taxon>
        <taxon>Brachyura</taxon>
        <taxon>Eubrachyura</taxon>
        <taxon>Portunoidea</taxon>
        <taxon>Portunidae</taxon>
        <taxon>Portuninae</taxon>
        <taxon>Portunus</taxon>
    </lineage>
</organism>
<evidence type="ECO:0000313" key="2">
    <source>
        <dbReference type="EMBL" id="MPC45491.1"/>
    </source>
</evidence>
<evidence type="ECO:0000313" key="3">
    <source>
        <dbReference type="Proteomes" id="UP000324222"/>
    </source>
</evidence>
<proteinExistence type="predicted"/>
<reference evidence="2 3" key="1">
    <citation type="submission" date="2019-05" db="EMBL/GenBank/DDBJ databases">
        <title>Another draft genome of Portunus trituberculatus and its Hox gene families provides insights of decapod evolution.</title>
        <authorList>
            <person name="Jeong J.-H."/>
            <person name="Song I."/>
            <person name="Kim S."/>
            <person name="Choi T."/>
            <person name="Kim D."/>
            <person name="Ryu S."/>
            <person name="Kim W."/>
        </authorList>
    </citation>
    <scope>NUCLEOTIDE SEQUENCE [LARGE SCALE GENOMIC DNA]</scope>
    <source>
        <tissue evidence="2">Muscle</tissue>
    </source>
</reference>
<gene>
    <name evidence="2" type="ORF">E2C01_039191</name>
</gene>
<accession>A0A5B7FE49</accession>
<sequence>MEKRKKLSGSREVADLACETSSSGLSRKEDSPPQGPPTAVSCSGSSSEGRISTAFDSLLMKSAGPAFTLVCGILQKWAREFHKISARFLREISKSTVRGC</sequence>
<dbReference type="Proteomes" id="UP000324222">
    <property type="component" value="Unassembled WGS sequence"/>
</dbReference>
<dbReference type="AlphaFoldDB" id="A0A5B7FE49"/>
<feature type="region of interest" description="Disordered" evidence="1">
    <location>
        <begin position="1"/>
        <end position="49"/>
    </location>
</feature>
<dbReference type="EMBL" id="VSRR010006752">
    <property type="protein sequence ID" value="MPC45491.1"/>
    <property type="molecule type" value="Genomic_DNA"/>
</dbReference>
<name>A0A5B7FE49_PORTR</name>
<protein>
    <submittedName>
        <fullName evidence="2">Uncharacterized protein</fullName>
    </submittedName>
</protein>
<keyword evidence="3" id="KW-1185">Reference proteome</keyword>